<dbReference type="GO" id="GO:0008270">
    <property type="term" value="F:zinc ion binding"/>
    <property type="evidence" value="ECO:0007669"/>
    <property type="project" value="UniProtKB-KW"/>
</dbReference>
<evidence type="ECO:0000256" key="3">
    <source>
        <dbReference type="ARBA" id="ARBA00022833"/>
    </source>
</evidence>
<dbReference type="InterPro" id="IPR043136">
    <property type="entry name" value="B30.2/SPRY_sf"/>
</dbReference>
<dbReference type="Ensembl" id="ENSPFOT00000026567.1">
    <property type="protein sequence ID" value="ENSPFOP00000026240.1"/>
    <property type="gene ID" value="ENSPFOG00000022105.1"/>
</dbReference>
<evidence type="ECO:0000259" key="8">
    <source>
        <dbReference type="PROSITE" id="PS50188"/>
    </source>
</evidence>
<dbReference type="Proteomes" id="UP000028760">
    <property type="component" value="Unassembled WGS sequence"/>
</dbReference>
<evidence type="ECO:0000313" key="10">
    <source>
        <dbReference type="Proteomes" id="UP000028760"/>
    </source>
</evidence>
<dbReference type="PROSITE" id="PS50089">
    <property type="entry name" value="ZF_RING_2"/>
    <property type="match status" value="1"/>
</dbReference>
<evidence type="ECO:0000259" key="6">
    <source>
        <dbReference type="PROSITE" id="PS50089"/>
    </source>
</evidence>
<dbReference type="Pfam" id="PF13765">
    <property type="entry name" value="PRY"/>
    <property type="match status" value="1"/>
</dbReference>
<organism evidence="9 10">
    <name type="scientific">Poecilia formosa</name>
    <name type="common">Amazon molly</name>
    <name type="synonym">Limia formosa</name>
    <dbReference type="NCBI Taxonomy" id="48698"/>
    <lineage>
        <taxon>Eukaryota</taxon>
        <taxon>Metazoa</taxon>
        <taxon>Chordata</taxon>
        <taxon>Craniata</taxon>
        <taxon>Vertebrata</taxon>
        <taxon>Euteleostomi</taxon>
        <taxon>Actinopterygii</taxon>
        <taxon>Neopterygii</taxon>
        <taxon>Teleostei</taxon>
        <taxon>Neoteleostei</taxon>
        <taxon>Acanthomorphata</taxon>
        <taxon>Ovalentaria</taxon>
        <taxon>Atherinomorphae</taxon>
        <taxon>Cyprinodontiformes</taxon>
        <taxon>Poeciliidae</taxon>
        <taxon>Poeciliinae</taxon>
        <taxon>Poecilia</taxon>
    </lineage>
</organism>
<feature type="domain" description="B box-type" evidence="7">
    <location>
        <begin position="91"/>
        <end position="131"/>
    </location>
</feature>
<dbReference type="SMART" id="SM00589">
    <property type="entry name" value="PRY"/>
    <property type="match status" value="1"/>
</dbReference>
<evidence type="ECO:0000256" key="1">
    <source>
        <dbReference type="ARBA" id="ARBA00022723"/>
    </source>
</evidence>
<protein>
    <submittedName>
        <fullName evidence="9">Uncharacterized protein</fullName>
    </submittedName>
</protein>
<accession>A0A096M499</accession>
<dbReference type="InterPro" id="IPR027370">
    <property type="entry name" value="Znf-RING_euk"/>
</dbReference>
<keyword evidence="10" id="KW-1185">Reference proteome</keyword>
<dbReference type="EMBL" id="AYCK01002640">
    <property type="status" value="NOT_ANNOTATED_CDS"/>
    <property type="molecule type" value="Genomic_DNA"/>
</dbReference>
<dbReference type="PROSITE" id="PS50119">
    <property type="entry name" value="ZF_BBOX"/>
    <property type="match status" value="1"/>
</dbReference>
<dbReference type="Gene3D" id="3.30.40.10">
    <property type="entry name" value="Zinc/RING finger domain, C3HC4 (zinc finger)"/>
    <property type="match status" value="1"/>
</dbReference>
<dbReference type="CDD" id="cd12893">
    <property type="entry name" value="SPRY_PRY_TRIM35"/>
    <property type="match status" value="1"/>
</dbReference>
<feature type="domain" description="RING-type" evidence="6">
    <location>
        <begin position="14"/>
        <end position="54"/>
    </location>
</feature>
<dbReference type="AlphaFoldDB" id="A0A096M499"/>
<reference evidence="10" key="1">
    <citation type="submission" date="2013-10" db="EMBL/GenBank/DDBJ databases">
        <authorList>
            <person name="Schartl M."/>
            <person name="Warren W."/>
        </authorList>
    </citation>
    <scope>NUCLEOTIDE SEQUENCE [LARGE SCALE GENOMIC DNA]</scope>
    <source>
        <strain evidence="10">female</strain>
    </source>
</reference>
<dbReference type="PROSITE" id="PS00518">
    <property type="entry name" value="ZF_RING_1"/>
    <property type="match status" value="1"/>
</dbReference>
<evidence type="ECO:0000256" key="5">
    <source>
        <dbReference type="SAM" id="Coils"/>
    </source>
</evidence>
<dbReference type="InterPro" id="IPR017907">
    <property type="entry name" value="Znf_RING_CS"/>
</dbReference>
<dbReference type="InterPro" id="IPR013320">
    <property type="entry name" value="ConA-like_dom_sf"/>
</dbReference>
<dbReference type="FunFam" id="2.60.120.920:FF:000004">
    <property type="entry name" value="Butyrophilin subfamily 1 member A1"/>
    <property type="match status" value="1"/>
</dbReference>
<sequence length="462" mass="53363">MAEKIALFESYLSCHVCSETFRDPVSLSCNHSFCSSCLEEFWEQTGNKNCPICKRSSKEHPSINFSLKELADVFGEKQKGASTEMEREKKKEKVVCEKHSEVPYWFCEDEQRAVCPVCEFSLHQSHKVVPIEEAVSELKEQLKSDLKSLQDKRNKHKQVEKTYDDVIQHSKEQVSSTERQIRAEFNKLHQFLRKEEESRLAALREEEEQKRKTIIREMKRIEEQISSLSDSISAVEEELQKDNVSFLSSYEATQSLCNVATLNLPLTAVCYEYRNNKKTLMQKLVQSFSHKTAFLLNTAHPELYLSDDLTSLRRGNTEQQLPDNPERNTDYADVFGSEGFSSGKHSWDVKVGDHPRWTVGLVKESVNRKGEIDISPESRSWWLWHCHGKYTTGASKTLTLKKSLQRIRVQLDYDMGDVSFYDSEDMTHIYTHRDTFTEKLFPYFNIGAAGNAKTSGIKICET</sequence>
<evidence type="ECO:0000313" key="9">
    <source>
        <dbReference type="Ensembl" id="ENSPFOP00000026240.1"/>
    </source>
</evidence>
<feature type="coiled-coil region" evidence="5">
    <location>
        <begin position="193"/>
        <end position="238"/>
    </location>
</feature>
<dbReference type="SUPFAM" id="SSF57845">
    <property type="entry name" value="B-box zinc-binding domain"/>
    <property type="match status" value="1"/>
</dbReference>
<dbReference type="InterPro" id="IPR000315">
    <property type="entry name" value="Znf_B-box"/>
</dbReference>
<dbReference type="InterPro" id="IPR003879">
    <property type="entry name" value="Butyrophylin_SPRY"/>
</dbReference>
<dbReference type="Pfam" id="PF00643">
    <property type="entry name" value="zf-B_box"/>
    <property type="match status" value="1"/>
</dbReference>
<dbReference type="Pfam" id="PF13445">
    <property type="entry name" value="zf-RING_UBOX"/>
    <property type="match status" value="1"/>
</dbReference>
<reference evidence="9" key="3">
    <citation type="submission" date="2025-09" db="UniProtKB">
        <authorList>
            <consortium name="Ensembl"/>
        </authorList>
    </citation>
    <scope>IDENTIFICATION</scope>
</reference>
<dbReference type="InterPro" id="IPR001841">
    <property type="entry name" value="Znf_RING"/>
</dbReference>
<dbReference type="Gene3D" id="3.30.160.60">
    <property type="entry name" value="Classic Zinc Finger"/>
    <property type="match status" value="1"/>
</dbReference>
<evidence type="ECO:0000259" key="7">
    <source>
        <dbReference type="PROSITE" id="PS50119"/>
    </source>
</evidence>
<dbReference type="PANTHER" id="PTHR24103">
    <property type="entry name" value="E3 UBIQUITIN-PROTEIN LIGASE TRIM"/>
    <property type="match status" value="1"/>
</dbReference>
<dbReference type="SMART" id="SM00336">
    <property type="entry name" value="BBOX"/>
    <property type="match status" value="1"/>
</dbReference>
<dbReference type="SUPFAM" id="SSF57850">
    <property type="entry name" value="RING/U-box"/>
    <property type="match status" value="1"/>
</dbReference>
<dbReference type="SMART" id="SM00184">
    <property type="entry name" value="RING"/>
    <property type="match status" value="1"/>
</dbReference>
<keyword evidence="5" id="KW-0175">Coiled coil</keyword>
<dbReference type="SUPFAM" id="SSF49899">
    <property type="entry name" value="Concanavalin A-like lectins/glucanases"/>
    <property type="match status" value="1"/>
</dbReference>
<dbReference type="InterPro" id="IPR003877">
    <property type="entry name" value="SPRY_dom"/>
</dbReference>
<proteinExistence type="predicted"/>
<reference evidence="9" key="2">
    <citation type="submission" date="2025-08" db="UniProtKB">
        <authorList>
            <consortium name="Ensembl"/>
        </authorList>
    </citation>
    <scope>IDENTIFICATION</scope>
</reference>
<dbReference type="Pfam" id="PF00622">
    <property type="entry name" value="SPRY"/>
    <property type="match status" value="1"/>
</dbReference>
<dbReference type="STRING" id="48698.ENSPFOP00000026240"/>
<evidence type="ECO:0000256" key="2">
    <source>
        <dbReference type="ARBA" id="ARBA00022771"/>
    </source>
</evidence>
<dbReference type="InterPro" id="IPR001870">
    <property type="entry name" value="B30.2/SPRY"/>
</dbReference>
<dbReference type="PROSITE" id="PS50188">
    <property type="entry name" value="B302_SPRY"/>
    <property type="match status" value="1"/>
</dbReference>
<dbReference type="GeneTree" id="ENSGT00970000193390"/>
<evidence type="ECO:0000256" key="4">
    <source>
        <dbReference type="PROSITE-ProRule" id="PRU00024"/>
    </source>
</evidence>
<name>A0A096M499_POEFO</name>
<dbReference type="eggNOG" id="KOG2177">
    <property type="taxonomic scope" value="Eukaryota"/>
</dbReference>
<dbReference type="PRINTS" id="PR01407">
    <property type="entry name" value="BUTYPHLNCDUF"/>
</dbReference>
<keyword evidence="3" id="KW-0862">Zinc</keyword>
<keyword evidence="2 4" id="KW-0863">Zinc-finger</keyword>
<feature type="domain" description="B30.2/SPRY" evidence="8">
    <location>
        <begin position="272"/>
        <end position="462"/>
    </location>
</feature>
<dbReference type="InterPro" id="IPR006574">
    <property type="entry name" value="PRY"/>
</dbReference>
<dbReference type="InterPro" id="IPR013083">
    <property type="entry name" value="Znf_RING/FYVE/PHD"/>
</dbReference>
<feature type="coiled-coil region" evidence="5">
    <location>
        <begin position="132"/>
        <end position="159"/>
    </location>
</feature>
<dbReference type="SMART" id="SM00449">
    <property type="entry name" value="SPRY"/>
    <property type="match status" value="1"/>
</dbReference>
<dbReference type="InterPro" id="IPR050143">
    <property type="entry name" value="TRIM/RBCC"/>
</dbReference>
<dbReference type="Gene3D" id="2.60.120.920">
    <property type="match status" value="1"/>
</dbReference>
<keyword evidence="1" id="KW-0479">Metal-binding</keyword>